<feature type="domain" description="Ribonuclease PIN" evidence="4">
    <location>
        <begin position="5"/>
        <end position="84"/>
    </location>
</feature>
<evidence type="ECO:0000256" key="2">
    <source>
        <dbReference type="ARBA" id="ARBA00022723"/>
    </source>
</evidence>
<dbReference type="OrthoDB" id="27944at2157"/>
<dbReference type="InterPro" id="IPR033411">
    <property type="entry name" value="Ribonuclease_PIN"/>
</dbReference>
<dbReference type="Gene3D" id="3.40.50.1010">
    <property type="entry name" value="5'-nuclease"/>
    <property type="match status" value="1"/>
</dbReference>
<dbReference type="SUPFAM" id="SSF88723">
    <property type="entry name" value="PIN domain-like"/>
    <property type="match status" value="1"/>
</dbReference>
<protein>
    <submittedName>
        <fullName evidence="5">Protein K11883 RNA-binding protein NOB1</fullName>
    </submittedName>
</protein>
<keyword evidence="6" id="KW-1185">Reference proteome</keyword>
<dbReference type="GO" id="GO:0016787">
    <property type="term" value="F:hydrolase activity"/>
    <property type="evidence" value="ECO:0007669"/>
    <property type="project" value="UniProtKB-KW"/>
</dbReference>
<reference evidence="5 6" key="1">
    <citation type="journal article" date="2010" name="Stand. Genomic Sci.">
        <title>Complete genome sequence of Archaeoglobus profundus type strain (AV18).</title>
        <authorList>
            <person name="von Jan M."/>
            <person name="Lapidus A."/>
            <person name="Del Rio T.G."/>
            <person name="Copeland A."/>
            <person name="Tice H."/>
            <person name="Cheng J.F."/>
            <person name="Lucas S."/>
            <person name="Chen F."/>
            <person name="Nolan M."/>
            <person name="Goodwin L."/>
            <person name="Han C."/>
            <person name="Pitluck S."/>
            <person name="Liolios K."/>
            <person name="Ivanova N."/>
            <person name="Mavromatis K."/>
            <person name="Ovchinnikova G."/>
            <person name="Chertkov O."/>
            <person name="Pati A."/>
            <person name="Chen A."/>
            <person name="Palaniappan K."/>
            <person name="Land M."/>
            <person name="Hauser L."/>
            <person name="Chang Y.J."/>
            <person name="Jeffries C.D."/>
            <person name="Saunders E."/>
            <person name="Brettin T."/>
            <person name="Detter J.C."/>
            <person name="Chain P."/>
            <person name="Eichinger K."/>
            <person name="Huber H."/>
            <person name="Spring S."/>
            <person name="Rohde M."/>
            <person name="Goker M."/>
            <person name="Wirth R."/>
            <person name="Woyke T."/>
            <person name="Bristow J."/>
            <person name="Eisen J.A."/>
            <person name="Markowitz V."/>
            <person name="Hugenholtz P."/>
            <person name="Kyrpides N.C."/>
            <person name="Klenk H.P."/>
        </authorList>
    </citation>
    <scope>NUCLEOTIDE SEQUENCE [LARGE SCALE GENOMIC DNA]</scope>
    <source>
        <strain evidence="6">DSM 5631 / JCM 9629 / NBRC 100127 / Av18</strain>
    </source>
</reference>
<dbReference type="GO" id="GO:0046872">
    <property type="term" value="F:metal ion binding"/>
    <property type="evidence" value="ECO:0007669"/>
    <property type="project" value="UniProtKB-KW"/>
</dbReference>
<dbReference type="SMR" id="D2RG33"/>
<dbReference type="InterPro" id="IPR029060">
    <property type="entry name" value="PIN-like_dom_sf"/>
</dbReference>
<dbReference type="Proteomes" id="UP000001901">
    <property type="component" value="Chromosome"/>
</dbReference>
<keyword evidence="2" id="KW-0479">Metal-binding</keyword>
<evidence type="ECO:0000256" key="1">
    <source>
        <dbReference type="ARBA" id="ARBA00022722"/>
    </source>
</evidence>
<dbReference type="GO" id="GO:0030490">
    <property type="term" value="P:maturation of SSU-rRNA"/>
    <property type="evidence" value="ECO:0007669"/>
    <property type="project" value="TreeGrafter"/>
</dbReference>
<proteinExistence type="predicted"/>
<evidence type="ECO:0000256" key="3">
    <source>
        <dbReference type="ARBA" id="ARBA00022801"/>
    </source>
</evidence>
<dbReference type="Gene3D" id="2.20.28.10">
    <property type="match status" value="1"/>
</dbReference>
<dbReference type="PaxDb" id="572546-Arcpr_0187"/>
<keyword evidence="3" id="KW-0378">Hydrolase</keyword>
<sequence>MTIHVIDTSTIFMRKAYYENMVTIPEVVDEIRDENSQFYFSLLNLRVEEASNRNVEKVIRVAKKTGDIHKLSNTDIKLIAKALDIKERGEDVILVTDDYSIQNVAMSLGLKVDNIVQPKISKRFRWVKVCRGCGRSVDGDICPVCGSEAMIKKVRR</sequence>
<dbReference type="RefSeq" id="WP_012939594.1">
    <property type="nucleotide sequence ID" value="NC_013741.1"/>
</dbReference>
<dbReference type="GO" id="GO:0030688">
    <property type="term" value="C:preribosome, small subunit precursor"/>
    <property type="evidence" value="ECO:0007669"/>
    <property type="project" value="TreeGrafter"/>
</dbReference>
<dbReference type="GeneID" id="8738836"/>
<dbReference type="Pfam" id="PF17146">
    <property type="entry name" value="PIN_6"/>
    <property type="match status" value="1"/>
</dbReference>
<evidence type="ECO:0000259" key="4">
    <source>
        <dbReference type="Pfam" id="PF17146"/>
    </source>
</evidence>
<keyword evidence="1" id="KW-0540">Nuclease</keyword>
<dbReference type="CDD" id="cd09876">
    <property type="entry name" value="PIN_Nob1-like"/>
    <property type="match status" value="1"/>
</dbReference>
<dbReference type="STRING" id="572546.Arcpr_0187"/>
<accession>D2RG33</accession>
<gene>
    <name evidence="5" type="ordered locus">Arcpr_0187</name>
</gene>
<evidence type="ECO:0000313" key="5">
    <source>
        <dbReference type="EMBL" id="ADB57258.1"/>
    </source>
</evidence>
<dbReference type="KEGG" id="apo:Arcpr_0187"/>
<name>D2RG33_ARCPA</name>
<dbReference type="EMBL" id="CP001857">
    <property type="protein sequence ID" value="ADB57258.1"/>
    <property type="molecule type" value="Genomic_DNA"/>
</dbReference>
<dbReference type="AlphaFoldDB" id="D2RG33"/>
<dbReference type="PANTHER" id="PTHR12814">
    <property type="entry name" value="RNA-BINDING PROTEIN NOB1"/>
    <property type="match status" value="1"/>
</dbReference>
<organism evidence="5 6">
    <name type="scientific">Archaeoglobus profundus (strain DSM 5631 / JCM 9629 / NBRC 100127 / Av18)</name>
    <dbReference type="NCBI Taxonomy" id="572546"/>
    <lineage>
        <taxon>Archaea</taxon>
        <taxon>Methanobacteriati</taxon>
        <taxon>Methanobacteriota</taxon>
        <taxon>Archaeoglobi</taxon>
        <taxon>Archaeoglobales</taxon>
        <taxon>Archaeoglobaceae</taxon>
        <taxon>Archaeoglobus</taxon>
    </lineage>
</organism>
<dbReference type="InterPro" id="IPR039907">
    <property type="entry name" value="NOB1"/>
</dbReference>
<dbReference type="eggNOG" id="arCOG00721">
    <property type="taxonomic scope" value="Archaea"/>
</dbReference>
<evidence type="ECO:0000313" key="6">
    <source>
        <dbReference type="Proteomes" id="UP000001901"/>
    </source>
</evidence>
<dbReference type="GO" id="GO:0004521">
    <property type="term" value="F:RNA endonuclease activity"/>
    <property type="evidence" value="ECO:0007669"/>
    <property type="project" value="TreeGrafter"/>
</dbReference>
<dbReference type="PANTHER" id="PTHR12814:SF2">
    <property type="entry name" value="RNA-BINDING PROTEIN NOB1"/>
    <property type="match status" value="1"/>
</dbReference>
<dbReference type="HOGENOM" id="CLU_109674_1_0_2"/>